<dbReference type="EMBL" id="VZDO01000018">
    <property type="protein sequence ID" value="KAB0677185.1"/>
    <property type="molecule type" value="Genomic_DNA"/>
</dbReference>
<name>A0A7V7PLM2_9HYPH</name>
<protein>
    <submittedName>
        <fullName evidence="1">Sensor domain-containing protein</fullName>
    </submittedName>
</protein>
<dbReference type="InterPro" id="IPR043148">
    <property type="entry name" value="TagF_C"/>
</dbReference>
<organism evidence="1 2">
    <name type="scientific">Plantimonas leprariae</name>
    <dbReference type="NCBI Taxonomy" id="2615207"/>
    <lineage>
        <taxon>Bacteria</taxon>
        <taxon>Pseudomonadati</taxon>
        <taxon>Pseudomonadota</taxon>
        <taxon>Alphaproteobacteria</taxon>
        <taxon>Hyphomicrobiales</taxon>
        <taxon>Aurantimonadaceae</taxon>
        <taxon>Plantimonas</taxon>
    </lineage>
</organism>
<dbReference type="AlphaFoldDB" id="A0A7V7PLM2"/>
<proteinExistence type="predicted"/>
<reference evidence="1 2" key="1">
    <citation type="submission" date="2019-09" db="EMBL/GenBank/DDBJ databases">
        <title>YIM 132180 draft genome.</title>
        <authorList>
            <person name="Zhang K."/>
        </authorList>
    </citation>
    <scope>NUCLEOTIDE SEQUENCE [LARGE SCALE GENOMIC DNA]</scope>
    <source>
        <strain evidence="1 2">YIM 132180</strain>
    </source>
</reference>
<dbReference type="Proteomes" id="UP000432089">
    <property type="component" value="Unassembled WGS sequence"/>
</dbReference>
<evidence type="ECO:0000313" key="2">
    <source>
        <dbReference type="Proteomes" id="UP000432089"/>
    </source>
</evidence>
<gene>
    <name evidence="1" type="ORF">F6X38_18855</name>
</gene>
<evidence type="ECO:0000313" key="1">
    <source>
        <dbReference type="EMBL" id="KAB0677185.1"/>
    </source>
</evidence>
<sequence>MKVVFPYLAQIHQIPHTLPIAMEMARGGGVEVHLAASTEGHLAYMRQLAAAAYPGVPVTFKRLYLPWAVHAVADAGGWTIRPKKLTLLLNLSYLRSFNAIVVPERTSLFLRRFDMGRTRLVWTGHGGGDRASGYTDNVGQFDFVLLPGEKLATRHKAAGNIRDGHYGIGGYAKFDLVGRLAAGRKPLFDNGRPTVVYNPHFWPSLSSWHLVGFEVLDFFANQSDYNLVFAPHMRVFDPPTAKKYEPFRRYMDLPHMRIDLGSAASTDMTYTGGADIYLGDVSSQIAEFTLRPRPLVFLDPRRTAWRDDPNYRSWQLGIVAETVAELPEALKRARETHREFRQLQADYFAETFDVDPTVPSAPRGAKAILDYLRTQA</sequence>
<dbReference type="RefSeq" id="WP_150972418.1">
    <property type="nucleotide sequence ID" value="NZ_VZDO01000018.1"/>
</dbReference>
<comment type="caution">
    <text evidence="1">The sequence shown here is derived from an EMBL/GenBank/DDBJ whole genome shotgun (WGS) entry which is preliminary data.</text>
</comment>
<dbReference type="Gene3D" id="3.40.50.12580">
    <property type="match status" value="1"/>
</dbReference>
<keyword evidence="2" id="KW-1185">Reference proteome</keyword>
<accession>A0A7V7PLM2</accession>